<evidence type="ECO:0000313" key="2">
    <source>
        <dbReference type="EMBL" id="MYL62929.1"/>
    </source>
</evidence>
<dbReference type="Pfam" id="PF12670">
    <property type="entry name" value="DUF3792"/>
    <property type="match status" value="1"/>
</dbReference>
<name>A0A845EWM4_9BACL</name>
<dbReference type="Proteomes" id="UP000447833">
    <property type="component" value="Unassembled WGS sequence"/>
</dbReference>
<dbReference type="InterPro" id="IPR023804">
    <property type="entry name" value="DUF3792_TM"/>
</dbReference>
<reference evidence="2 3" key="1">
    <citation type="submission" date="2019-11" db="EMBL/GenBank/DDBJ databases">
        <title>Genome sequences of 17 halophilic strains isolated from different environments.</title>
        <authorList>
            <person name="Furrow R.E."/>
        </authorList>
    </citation>
    <scope>NUCLEOTIDE SEQUENCE [LARGE SCALE GENOMIC DNA]</scope>
    <source>
        <strain evidence="2 3">22506_14_FS</strain>
    </source>
</reference>
<feature type="transmembrane region" description="Helical" evidence="1">
    <location>
        <begin position="112"/>
        <end position="132"/>
    </location>
</feature>
<feature type="transmembrane region" description="Helical" evidence="1">
    <location>
        <begin position="52"/>
        <end position="73"/>
    </location>
</feature>
<keyword evidence="1" id="KW-1133">Transmembrane helix</keyword>
<feature type="transmembrane region" description="Helical" evidence="1">
    <location>
        <begin position="21"/>
        <end position="46"/>
    </location>
</feature>
<feature type="transmembrane region" description="Helical" evidence="1">
    <location>
        <begin position="80"/>
        <end position="100"/>
    </location>
</feature>
<organism evidence="2 3">
    <name type="scientific">Guptibacillus hwajinpoensis</name>
    <dbReference type="NCBI Taxonomy" id="208199"/>
    <lineage>
        <taxon>Bacteria</taxon>
        <taxon>Bacillati</taxon>
        <taxon>Bacillota</taxon>
        <taxon>Bacilli</taxon>
        <taxon>Bacillales</taxon>
        <taxon>Guptibacillaceae</taxon>
        <taxon>Guptibacillus</taxon>
    </lineage>
</organism>
<keyword evidence="1" id="KW-0472">Membrane</keyword>
<evidence type="ECO:0000256" key="1">
    <source>
        <dbReference type="SAM" id="Phobius"/>
    </source>
</evidence>
<proteinExistence type="predicted"/>
<dbReference type="NCBIfam" id="TIGR04086">
    <property type="entry name" value="TIGR04086_membr"/>
    <property type="match status" value="1"/>
</dbReference>
<dbReference type="AlphaFoldDB" id="A0A845EWM4"/>
<comment type="caution">
    <text evidence="2">The sequence shown here is derived from an EMBL/GenBank/DDBJ whole genome shotgun (WGS) entry which is preliminary data.</text>
</comment>
<gene>
    <name evidence="2" type="ORF">GLW07_06100</name>
</gene>
<dbReference type="EMBL" id="WMEY01000002">
    <property type="protein sequence ID" value="MYL62929.1"/>
    <property type="molecule type" value="Genomic_DNA"/>
</dbReference>
<sequence length="140" mass="15145">MYKLSRLRGRKMRSKHAFSSMGSGLLAIIVIVLATSVLFSLILRFSSVSEKGISPLIIVATVIAFFIGGFISGGKGGERGWLLGGGTACMYIMLLFLIQYLGYRVNMNLEQLLYHAGYGLICILGGIIGVNVKGSKHREA</sequence>
<evidence type="ECO:0000313" key="3">
    <source>
        <dbReference type="Proteomes" id="UP000447833"/>
    </source>
</evidence>
<accession>A0A845EWM4</accession>
<protein>
    <submittedName>
        <fullName evidence="2">TIGR04086 family membrane protein</fullName>
    </submittedName>
</protein>
<keyword evidence="1" id="KW-0812">Transmembrane</keyword>